<keyword evidence="4" id="KW-1185">Reference proteome</keyword>
<dbReference type="InterPro" id="IPR001296">
    <property type="entry name" value="Glyco_trans_1"/>
</dbReference>
<dbReference type="Pfam" id="PF11997">
    <property type="entry name" value="DUF3492"/>
    <property type="match status" value="1"/>
</dbReference>
<evidence type="ECO:0000313" key="3">
    <source>
        <dbReference type="EMBL" id="MBF4694201.1"/>
    </source>
</evidence>
<dbReference type="Proteomes" id="UP000614200">
    <property type="component" value="Unassembled WGS sequence"/>
</dbReference>
<accession>A0ABR9ZW43</accession>
<feature type="domain" description="DUF3492" evidence="2">
    <location>
        <begin position="1"/>
        <end position="258"/>
    </location>
</feature>
<dbReference type="EMBL" id="JADKNH010000008">
    <property type="protein sequence ID" value="MBF4694201.1"/>
    <property type="molecule type" value="Genomic_DNA"/>
</dbReference>
<dbReference type="Gene3D" id="3.40.50.2000">
    <property type="entry name" value="Glycogen Phosphorylase B"/>
    <property type="match status" value="2"/>
</dbReference>
<dbReference type="PANTHER" id="PTHR12526">
    <property type="entry name" value="GLYCOSYLTRANSFERASE"/>
    <property type="match status" value="1"/>
</dbReference>
<organism evidence="3 4">
    <name type="scientific">Fusibacter ferrireducens</name>
    <dbReference type="NCBI Taxonomy" id="2785058"/>
    <lineage>
        <taxon>Bacteria</taxon>
        <taxon>Bacillati</taxon>
        <taxon>Bacillota</taxon>
        <taxon>Clostridia</taxon>
        <taxon>Eubacteriales</taxon>
        <taxon>Eubacteriales Family XII. Incertae Sedis</taxon>
        <taxon>Fusibacter</taxon>
    </lineage>
</organism>
<gene>
    <name evidence="3" type="primary">pelF</name>
    <name evidence="3" type="ORF">ISU02_13850</name>
</gene>
<dbReference type="RefSeq" id="WP_194702438.1">
    <property type="nucleotide sequence ID" value="NZ_JADKNH010000008.1"/>
</dbReference>
<sequence length="473" mass="54566">MKICIIAEGSYPYITGGVSSWVNTLIQNMDMYEFVIYAIAPEEKSRGDFKYDLPKNVSGVSEVFLDSWKNEPVVKQSKLKFSILERETIKELILGRPFDWDHLFKLIEQKKVNAVQDFLLSRDFFDIVYQAYVESYSQTPFTEFFWTMRSLLLPLFHIMKHDIPEADVYHAPSTGYAGIVGSLAKRRYGKPLIITEHGIYTREREIEIIKATWMKNYYKNMWIEFFYNLSRCSYDYADRVITLFNRNKEVEITLGCNENIISIIPNGVDYDGFSKLAKVEPIRKPNLKYSVGAIVRVVPIKDIKTMISAFALVKQELPETEFVIIGPIDEDEDYYNECIQLVEDLKLKDLTFTGKADVKSYIPHSDLFVLSSISEGQPLSLLETMACGKPNIATDVGSCKEVIYGSADRLGKCGVVVPIMDYVTLSKSIVKLLRDEPLRKEMGEIAMKRVDNYFRREMMVNSYMDIYEEMGNR</sequence>
<dbReference type="InterPro" id="IPR047691">
    <property type="entry name" value="PelF-like"/>
</dbReference>
<dbReference type="SUPFAM" id="SSF53756">
    <property type="entry name" value="UDP-Glycosyltransferase/glycogen phosphorylase"/>
    <property type="match status" value="1"/>
</dbReference>
<dbReference type="NCBIfam" id="NF038011">
    <property type="entry name" value="PelF"/>
    <property type="match status" value="1"/>
</dbReference>
<comment type="caution">
    <text evidence="3">The sequence shown here is derived from an EMBL/GenBank/DDBJ whole genome shotgun (WGS) entry which is preliminary data.</text>
</comment>
<evidence type="ECO:0000313" key="4">
    <source>
        <dbReference type="Proteomes" id="UP000614200"/>
    </source>
</evidence>
<evidence type="ECO:0000259" key="2">
    <source>
        <dbReference type="Pfam" id="PF11997"/>
    </source>
</evidence>
<feature type="domain" description="Glycosyl transferase family 1" evidence="1">
    <location>
        <begin position="289"/>
        <end position="448"/>
    </location>
</feature>
<dbReference type="PANTHER" id="PTHR12526:SF608">
    <property type="entry name" value="PELF"/>
    <property type="match status" value="1"/>
</dbReference>
<proteinExistence type="predicted"/>
<protein>
    <submittedName>
        <fullName evidence="3">GT4 family glycosyltransferase PelF</fullName>
    </submittedName>
</protein>
<name>A0ABR9ZW43_9FIRM</name>
<evidence type="ECO:0000259" key="1">
    <source>
        <dbReference type="Pfam" id="PF00534"/>
    </source>
</evidence>
<dbReference type="Pfam" id="PF00534">
    <property type="entry name" value="Glycos_transf_1"/>
    <property type="match status" value="1"/>
</dbReference>
<reference evidence="3 4" key="1">
    <citation type="submission" date="2020-11" db="EMBL/GenBank/DDBJ databases">
        <title>Fusibacter basophilias sp. nov.</title>
        <authorList>
            <person name="Qiu D."/>
        </authorList>
    </citation>
    <scope>NUCLEOTIDE SEQUENCE [LARGE SCALE GENOMIC DNA]</scope>
    <source>
        <strain evidence="3 4">Q10-2</strain>
    </source>
</reference>
<dbReference type="InterPro" id="IPR022622">
    <property type="entry name" value="DUF3492"/>
</dbReference>